<organism evidence="2 3">
    <name type="scientific">Parastrongyloides trichosuri</name>
    <name type="common">Possum-specific nematode worm</name>
    <dbReference type="NCBI Taxonomy" id="131310"/>
    <lineage>
        <taxon>Eukaryota</taxon>
        <taxon>Metazoa</taxon>
        <taxon>Ecdysozoa</taxon>
        <taxon>Nematoda</taxon>
        <taxon>Chromadorea</taxon>
        <taxon>Rhabditida</taxon>
        <taxon>Tylenchina</taxon>
        <taxon>Panagrolaimomorpha</taxon>
        <taxon>Strongyloidoidea</taxon>
        <taxon>Strongyloididae</taxon>
        <taxon>Parastrongyloides</taxon>
    </lineage>
</organism>
<feature type="transmembrane region" description="Helical" evidence="1">
    <location>
        <begin position="85"/>
        <end position="104"/>
    </location>
</feature>
<name>A0A0N4ZAJ5_PARTI</name>
<feature type="transmembrane region" description="Helical" evidence="1">
    <location>
        <begin position="116"/>
        <end position="139"/>
    </location>
</feature>
<keyword evidence="1" id="KW-1133">Transmembrane helix</keyword>
<dbReference type="InterPro" id="IPR052860">
    <property type="entry name" value="NRL-GPCR1"/>
</dbReference>
<reference evidence="3" key="1">
    <citation type="submission" date="2017-02" db="UniProtKB">
        <authorList>
            <consortium name="WormBaseParasite"/>
        </authorList>
    </citation>
    <scope>IDENTIFICATION</scope>
</reference>
<accession>A0A0N4ZAJ5</accession>
<dbReference type="AlphaFoldDB" id="A0A0N4ZAJ5"/>
<feature type="transmembrane region" description="Helical" evidence="1">
    <location>
        <begin position="196"/>
        <end position="220"/>
    </location>
</feature>
<sequence>MTTLFYILSIILSIIIVIPTLIVFYGLVKLTGYHNNFKYLLSCVLLNTALYFITIICCYTSYIIVKDKIILTYNTEIRYVFTYGGVHFVQIYAIIERIIAILYISKYETFNPNIPYLGIFLLLLGYLTYGVQRAIIMILNLYEEIILIEVNIFMLFAFIIYIIIYRKHKFNRIHKDSFVNKNLSTKYQYIENQKTYSIVSGLLLLFVIFTFTTNMIKILSTSFLVDFLQTDVLNFIFFMGVFCKTAATIGYLLWKIPKLLIEVKRITRIGNNRERVENIEGTKNSTSKNTIIKQGTQNDYFNQYGDQW</sequence>
<evidence type="ECO:0000256" key="1">
    <source>
        <dbReference type="SAM" id="Phobius"/>
    </source>
</evidence>
<dbReference type="Proteomes" id="UP000038045">
    <property type="component" value="Unplaced"/>
</dbReference>
<feature type="transmembrane region" description="Helical" evidence="1">
    <location>
        <begin position="232"/>
        <end position="254"/>
    </location>
</feature>
<feature type="transmembrane region" description="Helical" evidence="1">
    <location>
        <begin position="6"/>
        <end position="27"/>
    </location>
</feature>
<proteinExistence type="predicted"/>
<dbReference type="WBParaSite" id="PTRK_0000447300.1">
    <property type="protein sequence ID" value="PTRK_0000447300.1"/>
    <property type="gene ID" value="PTRK_0000447300"/>
</dbReference>
<evidence type="ECO:0000313" key="3">
    <source>
        <dbReference type="WBParaSite" id="PTRK_0000447300.1"/>
    </source>
</evidence>
<dbReference type="PANTHER" id="PTHR47521">
    <property type="entry name" value="SERPENTINE RECEPTOR, CLASS E (EPSILON)-RELATED"/>
    <property type="match status" value="1"/>
</dbReference>
<keyword evidence="2" id="KW-1185">Reference proteome</keyword>
<feature type="transmembrane region" description="Helical" evidence="1">
    <location>
        <begin position="39"/>
        <end position="65"/>
    </location>
</feature>
<keyword evidence="1" id="KW-0812">Transmembrane</keyword>
<protein>
    <submittedName>
        <fullName evidence="3">Serpentine receptor class gamma</fullName>
    </submittedName>
</protein>
<evidence type="ECO:0000313" key="2">
    <source>
        <dbReference type="Proteomes" id="UP000038045"/>
    </source>
</evidence>
<keyword evidence="1" id="KW-0472">Membrane</keyword>
<feature type="transmembrane region" description="Helical" evidence="1">
    <location>
        <begin position="145"/>
        <end position="165"/>
    </location>
</feature>